<comment type="similarity">
    <text evidence="2 4">Belongs to the AB hydrolase superfamily. Lipase family.</text>
</comment>
<feature type="domain" description="Lipase" evidence="5">
    <location>
        <begin position="61"/>
        <end position="312"/>
    </location>
</feature>
<organism evidence="6">
    <name type="scientific">Culicoides sonorensis</name>
    <name type="common">Biting midge</name>
    <dbReference type="NCBI Taxonomy" id="179676"/>
    <lineage>
        <taxon>Eukaryota</taxon>
        <taxon>Metazoa</taxon>
        <taxon>Ecdysozoa</taxon>
        <taxon>Arthropoda</taxon>
        <taxon>Hexapoda</taxon>
        <taxon>Insecta</taxon>
        <taxon>Pterygota</taxon>
        <taxon>Neoptera</taxon>
        <taxon>Endopterygota</taxon>
        <taxon>Diptera</taxon>
        <taxon>Nematocera</taxon>
        <taxon>Chironomoidea</taxon>
        <taxon>Ceratopogonidae</taxon>
        <taxon>Ceratopogoninae</taxon>
        <taxon>Culicoides</taxon>
        <taxon>Monoculicoides</taxon>
    </lineage>
</organism>
<dbReference type="PANTHER" id="PTHR11610">
    <property type="entry name" value="LIPASE"/>
    <property type="match status" value="1"/>
</dbReference>
<evidence type="ECO:0000256" key="4">
    <source>
        <dbReference type="RuleBase" id="RU004262"/>
    </source>
</evidence>
<evidence type="ECO:0000256" key="2">
    <source>
        <dbReference type="ARBA" id="ARBA00010701"/>
    </source>
</evidence>
<dbReference type="Pfam" id="PF00151">
    <property type="entry name" value="Lipase"/>
    <property type="match status" value="1"/>
</dbReference>
<dbReference type="GO" id="GO:0016042">
    <property type="term" value="P:lipid catabolic process"/>
    <property type="evidence" value="ECO:0007669"/>
    <property type="project" value="TreeGrafter"/>
</dbReference>
<reference evidence="6" key="1">
    <citation type="submission" date="2018-07" db="EMBL/GenBank/DDBJ databases">
        <authorList>
            <person name="Quirk P.G."/>
            <person name="Krulwich T.A."/>
        </authorList>
    </citation>
    <scope>NUCLEOTIDE SEQUENCE</scope>
</reference>
<comment type="subcellular location">
    <subcellularLocation>
        <location evidence="1">Secreted</location>
    </subcellularLocation>
</comment>
<dbReference type="InterPro" id="IPR029058">
    <property type="entry name" value="AB_hydrolase_fold"/>
</dbReference>
<name>A0A336M032_CULSO</name>
<dbReference type="GO" id="GO:0016298">
    <property type="term" value="F:lipase activity"/>
    <property type="evidence" value="ECO:0007669"/>
    <property type="project" value="InterPro"/>
</dbReference>
<dbReference type="OMA" id="FAWSIEN"/>
<dbReference type="Gene3D" id="3.40.50.1820">
    <property type="entry name" value="alpha/beta hydrolase"/>
    <property type="match status" value="1"/>
</dbReference>
<dbReference type="InterPro" id="IPR000734">
    <property type="entry name" value="TAG_lipase"/>
</dbReference>
<proteinExistence type="inferred from homology"/>
<dbReference type="InterPro" id="IPR013818">
    <property type="entry name" value="Lipase"/>
</dbReference>
<dbReference type="SUPFAM" id="SSF53474">
    <property type="entry name" value="alpha/beta-Hydrolases"/>
    <property type="match status" value="1"/>
</dbReference>
<keyword evidence="3" id="KW-0964">Secreted</keyword>
<dbReference type="CDD" id="cd00707">
    <property type="entry name" value="Pancreat_lipase_like"/>
    <property type="match status" value="1"/>
</dbReference>
<evidence type="ECO:0000259" key="5">
    <source>
        <dbReference type="Pfam" id="PF00151"/>
    </source>
</evidence>
<protein>
    <submittedName>
        <fullName evidence="6">CSON009323 protein</fullName>
    </submittedName>
</protein>
<gene>
    <name evidence="6" type="primary">CSON009323</name>
</gene>
<dbReference type="EMBL" id="UFQT01000368">
    <property type="protein sequence ID" value="SSX23594.1"/>
    <property type="molecule type" value="Genomic_DNA"/>
</dbReference>
<evidence type="ECO:0000256" key="3">
    <source>
        <dbReference type="ARBA" id="ARBA00022525"/>
    </source>
</evidence>
<evidence type="ECO:0000256" key="1">
    <source>
        <dbReference type="ARBA" id="ARBA00004613"/>
    </source>
</evidence>
<sequence length="324" mass="35935">MKNMEKSVKFILIGIILECTLTCILCQQYGSQFVQSIKLFWYQPTKREAIDITFFDLMGDMDTSRPLKVLIHGWNSNRDHISIEPVKNAYLARGTDNLIIVDWSKGATQLYDVSRSLVPRVGLRIGEMLQAFMDEKNIPVENTHIIGHSLGAHIAGNVGKYFKGKLDRVTGLDPAGPLFRSYSWDAIAPNDATFVDVIHTGIGSAGELTARGTADFYPNRGFNPQPGCRRLDTLTAFSCSHFRAPQYFAESIISPMAFSAAECSEDEILHAVALCLPGKNLDGPRGLVYMGENVDRNASGIYYLDTNALAPYGKGQNLYDDYTD</sequence>
<dbReference type="PRINTS" id="PR00821">
    <property type="entry name" value="TAGLIPASE"/>
</dbReference>
<dbReference type="GO" id="GO:0017171">
    <property type="term" value="F:serine hydrolase activity"/>
    <property type="evidence" value="ECO:0007669"/>
    <property type="project" value="TreeGrafter"/>
</dbReference>
<evidence type="ECO:0000313" key="6">
    <source>
        <dbReference type="EMBL" id="SSX23594.1"/>
    </source>
</evidence>
<dbReference type="InterPro" id="IPR033906">
    <property type="entry name" value="Lipase_N"/>
</dbReference>
<dbReference type="GO" id="GO:0005615">
    <property type="term" value="C:extracellular space"/>
    <property type="evidence" value="ECO:0007669"/>
    <property type="project" value="TreeGrafter"/>
</dbReference>
<dbReference type="PANTHER" id="PTHR11610:SF173">
    <property type="entry name" value="LIPASE DOMAIN-CONTAINING PROTEIN-RELATED"/>
    <property type="match status" value="1"/>
</dbReference>
<dbReference type="AlphaFoldDB" id="A0A336M032"/>
<dbReference type="VEuPathDB" id="VectorBase:CSON009323"/>
<accession>A0A336M032</accession>